<dbReference type="Proteomes" id="UP000217265">
    <property type="component" value="Chromosome"/>
</dbReference>
<feature type="domain" description="Methyltransferase" evidence="2">
    <location>
        <begin position="175"/>
        <end position="295"/>
    </location>
</feature>
<keyword evidence="4" id="KW-1185">Reference proteome</keyword>
<keyword evidence="3" id="KW-0808">Transferase</keyword>
<dbReference type="AlphaFoldDB" id="A0A290QCE7"/>
<dbReference type="Gene3D" id="3.40.50.150">
    <property type="entry name" value="Vaccinia Virus protein VP39"/>
    <property type="match status" value="1"/>
</dbReference>
<proteinExistence type="predicted"/>
<evidence type="ECO:0000259" key="2">
    <source>
        <dbReference type="Pfam" id="PF13679"/>
    </source>
</evidence>
<dbReference type="InterPro" id="IPR029063">
    <property type="entry name" value="SAM-dependent_MTases_sf"/>
</dbReference>
<evidence type="ECO:0000256" key="1">
    <source>
        <dbReference type="SAM" id="MobiDB-lite"/>
    </source>
</evidence>
<evidence type="ECO:0000313" key="4">
    <source>
        <dbReference type="Proteomes" id="UP000217265"/>
    </source>
</evidence>
<keyword evidence="3" id="KW-0489">Methyltransferase</keyword>
<dbReference type="GO" id="GO:0005737">
    <property type="term" value="C:cytoplasm"/>
    <property type="evidence" value="ECO:0007669"/>
    <property type="project" value="TreeGrafter"/>
</dbReference>
<protein>
    <submittedName>
        <fullName evidence="3">Methyltransferase</fullName>
    </submittedName>
</protein>
<evidence type="ECO:0000313" key="3">
    <source>
        <dbReference type="EMBL" id="ATC66204.1"/>
    </source>
</evidence>
<gene>
    <name evidence="3" type="ORF">CMV30_16325</name>
</gene>
<reference evidence="3 4" key="1">
    <citation type="submission" date="2017-09" db="EMBL/GenBank/DDBJ databases">
        <title>Complete genome sequence of Verrucomicrobial strain HZ-65, isolated from freshwater.</title>
        <authorList>
            <person name="Choi A."/>
        </authorList>
    </citation>
    <scope>NUCLEOTIDE SEQUENCE [LARGE SCALE GENOMIC DNA]</scope>
    <source>
        <strain evidence="3 4">HZ-65</strain>
    </source>
</reference>
<dbReference type="PANTHER" id="PTHR13369">
    <property type="match status" value="1"/>
</dbReference>
<dbReference type="EMBL" id="CP023344">
    <property type="protein sequence ID" value="ATC66204.1"/>
    <property type="molecule type" value="Genomic_DNA"/>
</dbReference>
<dbReference type="OrthoDB" id="5502211at2"/>
<organism evidence="3 4">
    <name type="scientific">Nibricoccus aquaticus</name>
    <dbReference type="NCBI Taxonomy" id="2576891"/>
    <lineage>
        <taxon>Bacteria</taxon>
        <taxon>Pseudomonadati</taxon>
        <taxon>Verrucomicrobiota</taxon>
        <taxon>Opitutia</taxon>
        <taxon>Opitutales</taxon>
        <taxon>Opitutaceae</taxon>
        <taxon>Nibricoccus</taxon>
    </lineage>
</organism>
<dbReference type="Pfam" id="PF13679">
    <property type="entry name" value="Methyltransf_32"/>
    <property type="match status" value="1"/>
</dbReference>
<dbReference type="KEGG" id="vbh:CMV30_16325"/>
<dbReference type="PANTHER" id="PTHR13369:SF3">
    <property type="entry name" value="METHYLTRANSFERASE DOMAIN-CONTAINING PROTEIN"/>
    <property type="match status" value="1"/>
</dbReference>
<name>A0A290QCE7_9BACT</name>
<dbReference type="GO" id="GO:0032259">
    <property type="term" value="P:methylation"/>
    <property type="evidence" value="ECO:0007669"/>
    <property type="project" value="UniProtKB-KW"/>
</dbReference>
<dbReference type="SUPFAM" id="SSF53335">
    <property type="entry name" value="S-adenosyl-L-methionine-dependent methyltransferases"/>
    <property type="match status" value="1"/>
</dbReference>
<feature type="region of interest" description="Disordered" evidence="1">
    <location>
        <begin position="37"/>
        <end position="102"/>
    </location>
</feature>
<dbReference type="CDD" id="cd02440">
    <property type="entry name" value="AdoMet_MTases"/>
    <property type="match status" value="1"/>
</dbReference>
<dbReference type="GO" id="GO:0008168">
    <property type="term" value="F:methyltransferase activity"/>
    <property type="evidence" value="ECO:0007669"/>
    <property type="project" value="UniProtKB-KW"/>
</dbReference>
<sequence length="394" mass="41966">MALIEQLTGTDFLDAHLFTDAETVQLTTAADGTARFSLKKNSPAPSALTPLPESADTPGTQSAAQPPPTPSAPSSGVQPSTLGAQRSFPPAPVAAISHDRPRGHLVPITTPWLRPLGITNARGQPVEAMAGKFRQINKFVELLSHLAAEANLIPAAKPLDAAFATQPSSFVSQPSALNAQPSASSPAPLRIADMGSGKGYLTFATAAFFGPRADVLGIETRPELVELCNRLARENNLPTLRFAAGTIADAKLESLDILIALHACDIATDDALLRGINAGARLLVVSPCCQKELRPQLTAPAVLADALRHGIFQERHAEFVTDALRAQLLEWAGYKTKVFEFISTEHTAKNLMISAIKARDRGTANDPTAEKIRAFARFYGIRHHQLATHLGLAL</sequence>
<dbReference type="InterPro" id="IPR025714">
    <property type="entry name" value="Methyltranfer_dom"/>
</dbReference>
<accession>A0A290QCE7</accession>